<dbReference type="Proteomes" id="UP001422759">
    <property type="component" value="Unassembled WGS sequence"/>
</dbReference>
<gene>
    <name evidence="2" type="ORF">GCM10009760_63950</name>
</gene>
<keyword evidence="1" id="KW-1133">Transmembrane helix</keyword>
<accession>A0ABN1ZMQ9</accession>
<keyword evidence="1" id="KW-0812">Transmembrane</keyword>
<organism evidence="2 3">
    <name type="scientific">Kitasatospora kazusensis</name>
    <dbReference type="NCBI Taxonomy" id="407974"/>
    <lineage>
        <taxon>Bacteria</taxon>
        <taxon>Bacillati</taxon>
        <taxon>Actinomycetota</taxon>
        <taxon>Actinomycetes</taxon>
        <taxon>Kitasatosporales</taxon>
        <taxon>Streptomycetaceae</taxon>
        <taxon>Kitasatospora</taxon>
    </lineage>
</organism>
<evidence type="ECO:0000313" key="2">
    <source>
        <dbReference type="EMBL" id="GAA1501241.1"/>
    </source>
</evidence>
<comment type="caution">
    <text evidence="2">The sequence shown here is derived from an EMBL/GenBank/DDBJ whole genome shotgun (WGS) entry which is preliminary data.</text>
</comment>
<evidence type="ECO:0000256" key="1">
    <source>
        <dbReference type="SAM" id="Phobius"/>
    </source>
</evidence>
<evidence type="ECO:0000313" key="3">
    <source>
        <dbReference type="Proteomes" id="UP001422759"/>
    </source>
</evidence>
<sequence>MLMYEGTTSTVDEPDRPTVGTARLEQLFAGVRSELASGIAPPPVDRILRRAARRRRRRRGGATVVVGVLATAAFCGWTLVPPAESHGGALAEPDRTISPTLALPAPWAPSDSRVAAVGAGTPLDRLGAQLILPTGKLPSVAGVYGPWVLRIGAGSSWPGLSQASGAPGASASVPLPLDVPESSSAPSVAPSCVSVMLREAAPLHQWEFDYADAGGHMAVARQYVLEFASVSAALEGELTFSTVAGCTMSGDDWVMDAWTPSVAAVRTAGARPLVEEITARVFGTRVAVLVVRRDDGGAGVGLHDEFRVAAGELAGIVPS</sequence>
<keyword evidence="3" id="KW-1185">Reference proteome</keyword>
<protein>
    <submittedName>
        <fullName evidence="2">Uncharacterized protein</fullName>
    </submittedName>
</protein>
<dbReference type="EMBL" id="BAAANT010000089">
    <property type="protein sequence ID" value="GAA1501241.1"/>
    <property type="molecule type" value="Genomic_DNA"/>
</dbReference>
<feature type="transmembrane region" description="Helical" evidence="1">
    <location>
        <begin position="60"/>
        <end position="80"/>
    </location>
</feature>
<keyword evidence="1" id="KW-0472">Membrane</keyword>
<reference evidence="2 3" key="1">
    <citation type="journal article" date="2019" name="Int. J. Syst. Evol. Microbiol.">
        <title>The Global Catalogue of Microorganisms (GCM) 10K type strain sequencing project: providing services to taxonomists for standard genome sequencing and annotation.</title>
        <authorList>
            <consortium name="The Broad Institute Genomics Platform"/>
            <consortium name="The Broad Institute Genome Sequencing Center for Infectious Disease"/>
            <person name="Wu L."/>
            <person name="Ma J."/>
        </authorList>
    </citation>
    <scope>NUCLEOTIDE SEQUENCE [LARGE SCALE GENOMIC DNA]</scope>
    <source>
        <strain evidence="2 3">JCM 14560</strain>
    </source>
</reference>
<name>A0ABN1ZMQ9_9ACTN</name>
<proteinExistence type="predicted"/>